<dbReference type="Proteomes" id="UP000325672">
    <property type="component" value="Unassembled WGS sequence"/>
</dbReference>
<dbReference type="OrthoDB" id="3549294at2759"/>
<evidence type="ECO:0000313" key="2">
    <source>
        <dbReference type="EMBL" id="KAE8131216.1"/>
    </source>
</evidence>
<evidence type="ECO:0000256" key="1">
    <source>
        <dbReference type="SAM" id="MobiDB-lite"/>
    </source>
</evidence>
<protein>
    <submittedName>
        <fullName evidence="2">Uncharacterized protein</fullName>
    </submittedName>
</protein>
<sequence length="87" mass="10204">MSYNVPFRSSAADRPCSEHREWSESENSEQFEGDDDEREWYNGDGVWPTLPEFDLCRQMSRQTWQTLAMRGCRVHDTTNAGDLQISR</sequence>
<reference evidence="2 3" key="1">
    <citation type="submission" date="2019-04" db="EMBL/GenBank/DDBJ databases">
        <title>Friends and foes A comparative genomics study of 23 Aspergillus species from section Flavi.</title>
        <authorList>
            <consortium name="DOE Joint Genome Institute"/>
            <person name="Kjaerbolling I."/>
            <person name="Vesth T."/>
            <person name="Frisvad J.C."/>
            <person name="Nybo J.L."/>
            <person name="Theobald S."/>
            <person name="Kildgaard S."/>
            <person name="Isbrandt T."/>
            <person name="Kuo A."/>
            <person name="Sato A."/>
            <person name="Lyhne E.K."/>
            <person name="Kogle M.E."/>
            <person name="Wiebenga A."/>
            <person name="Kun R.S."/>
            <person name="Lubbers R.J."/>
            <person name="Makela M.R."/>
            <person name="Barry K."/>
            <person name="Chovatia M."/>
            <person name="Clum A."/>
            <person name="Daum C."/>
            <person name="Haridas S."/>
            <person name="He G."/>
            <person name="LaButti K."/>
            <person name="Lipzen A."/>
            <person name="Mondo S."/>
            <person name="Riley R."/>
            <person name="Salamov A."/>
            <person name="Simmons B.A."/>
            <person name="Magnuson J.K."/>
            <person name="Henrissat B."/>
            <person name="Mortensen U.H."/>
            <person name="Larsen T.O."/>
            <person name="Devries R.P."/>
            <person name="Grigoriev I.V."/>
            <person name="Machida M."/>
            <person name="Baker S.E."/>
            <person name="Andersen M.R."/>
        </authorList>
    </citation>
    <scope>NUCLEOTIDE SEQUENCE [LARGE SCALE GENOMIC DNA]</scope>
    <source>
        <strain evidence="2 3">CBS 117625</strain>
    </source>
</reference>
<dbReference type="RefSeq" id="XP_031907279.1">
    <property type="nucleotide sequence ID" value="XM_032061136.1"/>
</dbReference>
<feature type="compositionally biased region" description="Acidic residues" evidence="1">
    <location>
        <begin position="24"/>
        <end position="38"/>
    </location>
</feature>
<name>A0A5N6S956_ASPPS</name>
<organism evidence="2 3">
    <name type="scientific">Aspergillus pseudotamarii</name>
    <dbReference type="NCBI Taxonomy" id="132259"/>
    <lineage>
        <taxon>Eukaryota</taxon>
        <taxon>Fungi</taxon>
        <taxon>Dikarya</taxon>
        <taxon>Ascomycota</taxon>
        <taxon>Pezizomycotina</taxon>
        <taxon>Eurotiomycetes</taxon>
        <taxon>Eurotiomycetidae</taxon>
        <taxon>Eurotiales</taxon>
        <taxon>Aspergillaceae</taxon>
        <taxon>Aspergillus</taxon>
        <taxon>Aspergillus subgen. Circumdati</taxon>
    </lineage>
</organism>
<accession>A0A5N6S956</accession>
<evidence type="ECO:0000313" key="3">
    <source>
        <dbReference type="Proteomes" id="UP000325672"/>
    </source>
</evidence>
<dbReference type="AlphaFoldDB" id="A0A5N6S956"/>
<keyword evidence="3" id="KW-1185">Reference proteome</keyword>
<dbReference type="GeneID" id="43645346"/>
<gene>
    <name evidence="2" type="ORF">BDV38DRAFT_288922</name>
</gene>
<feature type="region of interest" description="Disordered" evidence="1">
    <location>
        <begin position="1"/>
        <end position="42"/>
    </location>
</feature>
<dbReference type="EMBL" id="ML743671">
    <property type="protein sequence ID" value="KAE8131216.1"/>
    <property type="molecule type" value="Genomic_DNA"/>
</dbReference>
<proteinExistence type="predicted"/>